<gene>
    <name evidence="10" type="ORF">SAMN03080603_00252</name>
</gene>
<accession>A0A1H3DPC2</accession>
<dbReference type="Pfam" id="PF17657">
    <property type="entry name" value="DNA_pol3_finger"/>
    <property type="match status" value="1"/>
</dbReference>
<evidence type="ECO:0000259" key="9">
    <source>
        <dbReference type="SMART" id="SM00481"/>
    </source>
</evidence>
<reference evidence="11" key="1">
    <citation type="submission" date="2016-10" db="EMBL/GenBank/DDBJ databases">
        <authorList>
            <person name="Varghese N."/>
            <person name="Submissions S."/>
        </authorList>
    </citation>
    <scope>NUCLEOTIDE SEQUENCE [LARGE SCALE GENOMIC DNA]</scope>
    <source>
        <strain evidence="11">DSM 13490</strain>
    </source>
</reference>
<dbReference type="InterPro" id="IPR040982">
    <property type="entry name" value="DNA_pol3_finger"/>
</dbReference>
<dbReference type="GO" id="GO:0008408">
    <property type="term" value="F:3'-5' exonuclease activity"/>
    <property type="evidence" value="ECO:0007669"/>
    <property type="project" value="InterPro"/>
</dbReference>
<keyword evidence="5" id="KW-0548">Nucleotidyltransferase</keyword>
<proteinExistence type="predicted"/>
<dbReference type="Gene3D" id="1.10.150.870">
    <property type="match status" value="1"/>
</dbReference>
<dbReference type="InterPro" id="IPR011708">
    <property type="entry name" value="DNA_pol3_alpha_NTPase_dom"/>
</dbReference>
<dbReference type="Gene3D" id="3.20.20.140">
    <property type="entry name" value="Metal-dependent hydrolases"/>
    <property type="match status" value="1"/>
</dbReference>
<dbReference type="NCBIfam" id="NF004226">
    <property type="entry name" value="PRK05673.1"/>
    <property type="match status" value="1"/>
</dbReference>
<dbReference type="InterPro" id="IPR003141">
    <property type="entry name" value="Pol/His_phosphatase_N"/>
</dbReference>
<dbReference type="PANTHER" id="PTHR32294:SF0">
    <property type="entry name" value="DNA POLYMERASE III SUBUNIT ALPHA"/>
    <property type="match status" value="1"/>
</dbReference>
<dbReference type="Proteomes" id="UP000199266">
    <property type="component" value="Unassembled WGS sequence"/>
</dbReference>
<dbReference type="NCBIfam" id="TIGR00594">
    <property type="entry name" value="polc"/>
    <property type="match status" value="1"/>
</dbReference>
<dbReference type="InterPro" id="IPR029460">
    <property type="entry name" value="DNAPol_HHH"/>
</dbReference>
<keyword evidence="11" id="KW-1185">Reference proteome</keyword>
<evidence type="ECO:0000256" key="8">
    <source>
        <dbReference type="ARBA" id="ARBA00049244"/>
    </source>
</evidence>
<evidence type="ECO:0000256" key="3">
    <source>
        <dbReference type="ARBA" id="ARBA00019114"/>
    </source>
</evidence>
<keyword evidence="7" id="KW-0239">DNA-directed DNA polymerase</keyword>
<dbReference type="InterPro" id="IPR041931">
    <property type="entry name" value="DNA_pol3_alpha_thumb_dom"/>
</dbReference>
<dbReference type="Pfam" id="PF02811">
    <property type="entry name" value="PHP"/>
    <property type="match status" value="1"/>
</dbReference>
<organism evidence="10 11">
    <name type="scientific">Acetomicrobium thermoterrenum DSM 13490</name>
    <dbReference type="NCBI Taxonomy" id="1120987"/>
    <lineage>
        <taxon>Bacteria</taxon>
        <taxon>Thermotogati</taxon>
        <taxon>Synergistota</taxon>
        <taxon>Synergistia</taxon>
        <taxon>Synergistales</taxon>
        <taxon>Acetomicrobiaceae</taxon>
        <taxon>Acetomicrobium</taxon>
    </lineage>
</organism>
<evidence type="ECO:0000256" key="1">
    <source>
        <dbReference type="ARBA" id="ARBA00004496"/>
    </source>
</evidence>
<sequence length="1139" mass="127924">MNNKFVHLHVHTEYSLLDGAIKIKDLVSRAKEWDMGAVAVTDHGVMFGAIEFYYECMKQGVKPIMGCEVYVDPKGHTRREGQGGNYHLLLLAENEEGYRNLVKLVSIANVEGFYYKPRVDYDLLSKYSKGLIASSACLAGEVPSLILSGRYDEAKEKALLYRDIFGEGNFYLEIMSNGLSEQAVANKHVIELARKANIPLLATNDAHYLESYDADWHEILLCVQTNSTVNSKNRFQFGSKEFYLRSPVEMWKIFGDELSDALHNTVDISERCNVKLEFGQYMLPEYKVPEGETLESYLALKAQEGLARRFGGREIPQEYIKRMEYELGVIKQMGFAGYFLIVQDFINAAKERGIPVGPGRGSAAGSLVAYALRITEIDPITYNLLFERFLNPERISMPDIDTDISDKRRDEVIDYVVEKYGRDKVAQIITFDRMKSRAAVRDVGRALDMPYPDVDKVAKLIPFNVSSIEEALELSHELKALYDGNREVKQLLDYASHIEGIARHCSQHAAGVVISPEPLVNIVPLKAINGTQIVTQYPMEPLEKLGLVKMDFLGLRTLSMIEETLKNIAKNGKKVPDLTQLPMDDRATFEMLQRGDTMGVFQLESSGMRQLLKKLCPDSFQDIIAVLALYRPGPLGSGMVDQYIERKHGRSPISYPHPALEEALKETYGIILYQEQVMQIAARLAGYTLGQADILRRAMGKKKVEEMEEQRQVFVKGCLENAVSAEQANEIFDLIQYFAGYGFNKSHSAAYAMISYQTAYLKAHYPVEFLAAFLSSHIGAKKEILARYVREVRSDGIEVLPPDVNESEAGFTAVGDVVRFGLTAVAKAGSGAVEAILKARKEGGPYKSLWDFVSRIDLRAVNKSVIESLIGVGAFDGLHSNRRQILESLPVLLEARARLDEDKFQQRLFSLDGNDSLDVEPALVDIEDFEFHEKLELEKDAVGLYISGHPFEAYEERVRKYAYCTPSELIHWCSPQAKPLVGGIVTDVAEKYTKKGDLMGIVGVEDLDAKLEVVCFPRMWGKVKAFCQAGTVILVSGRLEERGGGLTMIAEDVVPLEVAEREKGQIFRLRIPFHLCDETVLRNLIRTCKSYPGKDQVLVEVYNDRFSAFILLNDTRVTVSEELKGKIEDMMGSFLEIAV</sequence>
<comment type="subcellular location">
    <subcellularLocation>
        <location evidence="1">Cytoplasm</location>
    </subcellularLocation>
</comment>
<dbReference type="EC" id="2.7.7.7" evidence="2"/>
<evidence type="ECO:0000256" key="5">
    <source>
        <dbReference type="ARBA" id="ARBA00022695"/>
    </source>
</evidence>
<dbReference type="CDD" id="cd12113">
    <property type="entry name" value="PHP_PolIIIA_DnaE3"/>
    <property type="match status" value="1"/>
</dbReference>
<evidence type="ECO:0000313" key="10">
    <source>
        <dbReference type="EMBL" id="SDX68245.1"/>
    </source>
</evidence>
<dbReference type="PANTHER" id="PTHR32294">
    <property type="entry name" value="DNA POLYMERASE III SUBUNIT ALPHA"/>
    <property type="match status" value="1"/>
</dbReference>
<keyword evidence="6" id="KW-0235">DNA replication</keyword>
<dbReference type="AlphaFoldDB" id="A0A1H3DPC2"/>
<dbReference type="SMART" id="SM00481">
    <property type="entry name" value="POLIIIAc"/>
    <property type="match status" value="1"/>
</dbReference>
<dbReference type="SUPFAM" id="SSF89550">
    <property type="entry name" value="PHP domain-like"/>
    <property type="match status" value="1"/>
</dbReference>
<dbReference type="InterPro" id="IPR004013">
    <property type="entry name" value="PHP_dom"/>
</dbReference>
<dbReference type="GO" id="GO:0005737">
    <property type="term" value="C:cytoplasm"/>
    <property type="evidence" value="ECO:0007669"/>
    <property type="project" value="UniProtKB-SubCell"/>
</dbReference>
<dbReference type="Gene3D" id="1.10.10.1600">
    <property type="entry name" value="Bacterial DNA polymerase III alpha subunit, thumb domain"/>
    <property type="match status" value="1"/>
</dbReference>
<dbReference type="NCBIfam" id="NF005298">
    <property type="entry name" value="PRK06826.1"/>
    <property type="match status" value="1"/>
</dbReference>
<dbReference type="InterPro" id="IPR004805">
    <property type="entry name" value="DnaE2/DnaE/PolC"/>
</dbReference>
<dbReference type="InterPro" id="IPR016195">
    <property type="entry name" value="Pol/histidinol_Pase-like"/>
</dbReference>
<evidence type="ECO:0000256" key="6">
    <source>
        <dbReference type="ARBA" id="ARBA00022705"/>
    </source>
</evidence>
<dbReference type="Pfam" id="PF14579">
    <property type="entry name" value="HHH_6"/>
    <property type="match status" value="1"/>
</dbReference>
<comment type="catalytic activity">
    <reaction evidence="8">
        <text>DNA(n) + a 2'-deoxyribonucleoside 5'-triphosphate = DNA(n+1) + diphosphate</text>
        <dbReference type="Rhea" id="RHEA:22508"/>
        <dbReference type="Rhea" id="RHEA-COMP:17339"/>
        <dbReference type="Rhea" id="RHEA-COMP:17340"/>
        <dbReference type="ChEBI" id="CHEBI:33019"/>
        <dbReference type="ChEBI" id="CHEBI:61560"/>
        <dbReference type="ChEBI" id="CHEBI:173112"/>
        <dbReference type="EC" id="2.7.7.7"/>
    </reaction>
</comment>
<evidence type="ECO:0000313" key="11">
    <source>
        <dbReference type="Proteomes" id="UP000199266"/>
    </source>
</evidence>
<dbReference type="InterPro" id="IPR004365">
    <property type="entry name" value="NA-bd_OB_tRNA"/>
</dbReference>
<keyword evidence="4" id="KW-0808">Transferase</keyword>
<dbReference type="GO" id="GO:0003887">
    <property type="term" value="F:DNA-directed DNA polymerase activity"/>
    <property type="evidence" value="ECO:0007669"/>
    <property type="project" value="UniProtKB-KW"/>
</dbReference>
<dbReference type="GO" id="GO:0006260">
    <property type="term" value="P:DNA replication"/>
    <property type="evidence" value="ECO:0007669"/>
    <property type="project" value="UniProtKB-KW"/>
</dbReference>
<evidence type="ECO:0000256" key="2">
    <source>
        <dbReference type="ARBA" id="ARBA00012417"/>
    </source>
</evidence>
<dbReference type="Pfam" id="PF01336">
    <property type="entry name" value="tRNA_anti-codon"/>
    <property type="match status" value="1"/>
</dbReference>
<feature type="domain" description="Polymerase/histidinol phosphatase N-terminal" evidence="9">
    <location>
        <begin position="6"/>
        <end position="73"/>
    </location>
</feature>
<name>A0A1H3DPC2_9BACT</name>
<dbReference type="CDD" id="cd04485">
    <property type="entry name" value="DnaE_OBF"/>
    <property type="match status" value="1"/>
</dbReference>
<dbReference type="EMBL" id="FNPD01000001">
    <property type="protein sequence ID" value="SDX68245.1"/>
    <property type="molecule type" value="Genomic_DNA"/>
</dbReference>
<protein>
    <recommendedName>
        <fullName evidence="3">DNA polymerase III subunit alpha</fullName>
        <ecNumber evidence="2">2.7.7.7</ecNumber>
    </recommendedName>
</protein>
<dbReference type="Pfam" id="PF07733">
    <property type="entry name" value="DNA_pol3_alpha"/>
    <property type="match status" value="1"/>
</dbReference>
<dbReference type="GO" id="GO:0003676">
    <property type="term" value="F:nucleic acid binding"/>
    <property type="evidence" value="ECO:0007669"/>
    <property type="project" value="InterPro"/>
</dbReference>
<evidence type="ECO:0000256" key="4">
    <source>
        <dbReference type="ARBA" id="ARBA00022679"/>
    </source>
</evidence>
<evidence type="ECO:0000256" key="7">
    <source>
        <dbReference type="ARBA" id="ARBA00022932"/>
    </source>
</evidence>